<name>A0AAU6PU78_9GAMM</name>
<protein>
    <submittedName>
        <fullName evidence="2">DUF2628 domain-containing protein</fullName>
    </submittedName>
</protein>
<reference evidence="2" key="1">
    <citation type="submission" date="2024-03" db="EMBL/GenBank/DDBJ databases">
        <title>Psychrobacter raelis sp. nov. isolated from a dog with peritonitis.</title>
        <authorList>
            <person name="Schiavone A."/>
            <person name="Manzulli V."/>
            <person name="Camarda A."/>
            <person name="Cafiero M.A."/>
            <person name="Vasco I."/>
            <person name="Marino L."/>
            <person name="Pennuzzi G."/>
            <person name="Serrecchia L."/>
            <person name="Galante D."/>
            <person name="Pugliese N."/>
        </authorList>
    </citation>
    <scope>NUCLEOTIDE SEQUENCE</scope>
    <source>
        <strain evidence="2">PraFG1</strain>
    </source>
</reference>
<dbReference type="RefSeq" id="WP_338412109.1">
    <property type="nucleotide sequence ID" value="NZ_CP093310.2"/>
</dbReference>
<keyword evidence="3" id="KW-1185">Reference proteome</keyword>
<gene>
    <name evidence="2" type="ORF">MN210_19080</name>
</gene>
<accession>A0AAU6PU78</accession>
<dbReference type="KEGG" id="prae:MN210_19080"/>
<dbReference type="Proteomes" id="UP000829560">
    <property type="component" value="Chromosome"/>
</dbReference>
<keyword evidence="1" id="KW-0812">Transmembrane</keyword>
<dbReference type="GO" id="GO:0009289">
    <property type="term" value="C:pilus"/>
    <property type="evidence" value="ECO:0007669"/>
    <property type="project" value="InterPro"/>
</dbReference>
<feature type="transmembrane region" description="Helical" evidence="1">
    <location>
        <begin position="84"/>
        <end position="110"/>
    </location>
</feature>
<dbReference type="Gene3D" id="3.30.700.10">
    <property type="entry name" value="Glycoprotein, Type 4 Pilin"/>
    <property type="match status" value="1"/>
</dbReference>
<sequence>MFIQGLAGMLFIEETSPPPFYQPKLSAEQRTQLDKWFIGKRSQAYYLKRFAQFDEQGYLSPKWNWAAFIATFGWLLYRKRYLDCIVYTVAGWSFIQLNVVIVLVAFEYMFMPLVAHGYQMGVRAFIALAIWIFWSVMVARWADAYYYRMARREIADVLEDYPRAPEQQKAHLKKEGGVSVVGLAASFGLFLFLITVIQQQFLPLYAKPKATGIIQESFGLTRVATAQVEAAYQAQGQCPVGMSVDSMAQNIRFEVVAQTPALGNKSSSCVLMASLTGVPFPNRNLNGQRFIMYRPSADKQGKWQCISTLNDKQRPAICQSS</sequence>
<organism evidence="2 3">
    <name type="scientific">Psychrobacter raelei</name>
    <dbReference type="NCBI Taxonomy" id="2565531"/>
    <lineage>
        <taxon>Bacteria</taxon>
        <taxon>Pseudomonadati</taxon>
        <taxon>Pseudomonadota</taxon>
        <taxon>Gammaproteobacteria</taxon>
        <taxon>Moraxellales</taxon>
        <taxon>Moraxellaceae</taxon>
        <taxon>Psychrobacter</taxon>
    </lineage>
</organism>
<feature type="transmembrane region" description="Helical" evidence="1">
    <location>
        <begin position="177"/>
        <end position="197"/>
    </location>
</feature>
<evidence type="ECO:0000313" key="3">
    <source>
        <dbReference type="Proteomes" id="UP000829560"/>
    </source>
</evidence>
<dbReference type="Pfam" id="PF00114">
    <property type="entry name" value="Pilin"/>
    <property type="match status" value="1"/>
</dbReference>
<dbReference type="EMBL" id="CP093310">
    <property type="protein sequence ID" value="WXX23974.1"/>
    <property type="molecule type" value="Genomic_DNA"/>
</dbReference>
<keyword evidence="1" id="KW-1133">Transmembrane helix</keyword>
<feature type="transmembrane region" description="Helical" evidence="1">
    <location>
        <begin position="122"/>
        <end position="142"/>
    </location>
</feature>
<evidence type="ECO:0000313" key="2">
    <source>
        <dbReference type="EMBL" id="WXX23974.1"/>
    </source>
</evidence>
<keyword evidence="1" id="KW-0472">Membrane</keyword>
<evidence type="ECO:0000256" key="1">
    <source>
        <dbReference type="SAM" id="Phobius"/>
    </source>
</evidence>
<proteinExistence type="predicted"/>
<dbReference type="AlphaFoldDB" id="A0AAU6PU78"/>
<dbReference type="GO" id="GO:0007155">
    <property type="term" value="P:cell adhesion"/>
    <property type="evidence" value="ECO:0007669"/>
    <property type="project" value="InterPro"/>
</dbReference>
<dbReference type="InterPro" id="IPR001082">
    <property type="entry name" value="Pilin"/>
</dbReference>